<feature type="domain" description="BD-FAE-like" evidence="2">
    <location>
        <begin position="62"/>
        <end position="155"/>
    </location>
</feature>
<sequence>MTTAERAYLDREFSPSRLVPDIGHYLREYSARSAEARAAFAHRTLRYGTAAPELLDFFPVPGAAAAPLMVFVHGGFWQESGREQAAFTASGFLERGVAYAALGYGLAPAHRLDGIVAMVRRAVRLLARTAPVLGVDPARIHLAGSSAGAHLAAMALGDPHVAGVSLLSGIYDLEPMTGSYVNEALGLTRAEARRLSPLGRLPRGLPPIVLARGEHETGEFIRQHNAMSAALTAAGGDVTDLVIAGRTHFDVPYDLPDPTTPLGAAVARQLAAGRTVPAARE</sequence>
<organism evidence="3 4">
    <name type="scientific">Amycolatopsis iheyensis</name>
    <dbReference type="NCBI Taxonomy" id="2945988"/>
    <lineage>
        <taxon>Bacteria</taxon>
        <taxon>Bacillati</taxon>
        <taxon>Actinomycetota</taxon>
        <taxon>Actinomycetes</taxon>
        <taxon>Pseudonocardiales</taxon>
        <taxon>Pseudonocardiaceae</taxon>
        <taxon>Amycolatopsis</taxon>
    </lineage>
</organism>
<dbReference type="InterPro" id="IPR049492">
    <property type="entry name" value="BD-FAE-like_dom"/>
</dbReference>
<keyword evidence="1 3" id="KW-0378">Hydrolase</keyword>
<evidence type="ECO:0000256" key="1">
    <source>
        <dbReference type="ARBA" id="ARBA00022801"/>
    </source>
</evidence>
<dbReference type="PANTHER" id="PTHR48081">
    <property type="entry name" value="AB HYDROLASE SUPERFAMILY PROTEIN C4A8.06C"/>
    <property type="match status" value="1"/>
</dbReference>
<accession>A0A9X2SM41</accession>
<dbReference type="AlphaFoldDB" id="A0A9X2SM41"/>
<dbReference type="SUPFAM" id="SSF53474">
    <property type="entry name" value="alpha/beta-Hydrolases"/>
    <property type="match status" value="1"/>
</dbReference>
<evidence type="ECO:0000313" key="4">
    <source>
        <dbReference type="Proteomes" id="UP001144096"/>
    </source>
</evidence>
<dbReference type="GO" id="GO:0016787">
    <property type="term" value="F:hydrolase activity"/>
    <property type="evidence" value="ECO:0007669"/>
    <property type="project" value="UniProtKB-KW"/>
</dbReference>
<protein>
    <submittedName>
        <fullName evidence="3">Alpha/beta hydrolase</fullName>
    </submittedName>
</protein>
<gene>
    <name evidence="3" type="ORF">M8542_31610</name>
</gene>
<name>A0A9X2SM41_9PSEU</name>
<dbReference type="Proteomes" id="UP001144096">
    <property type="component" value="Unassembled WGS sequence"/>
</dbReference>
<dbReference type="PANTHER" id="PTHR48081:SF33">
    <property type="entry name" value="KYNURENINE FORMAMIDASE"/>
    <property type="match status" value="1"/>
</dbReference>
<keyword evidence="4" id="KW-1185">Reference proteome</keyword>
<evidence type="ECO:0000313" key="3">
    <source>
        <dbReference type="EMBL" id="MCR6487387.1"/>
    </source>
</evidence>
<dbReference type="Gene3D" id="3.40.50.1820">
    <property type="entry name" value="alpha/beta hydrolase"/>
    <property type="match status" value="1"/>
</dbReference>
<dbReference type="InterPro" id="IPR050300">
    <property type="entry name" value="GDXG_lipolytic_enzyme"/>
</dbReference>
<dbReference type="RefSeq" id="WP_257923953.1">
    <property type="nucleotide sequence ID" value="NZ_JAMXQV010000019.1"/>
</dbReference>
<comment type="caution">
    <text evidence="3">The sequence shown here is derived from an EMBL/GenBank/DDBJ whole genome shotgun (WGS) entry which is preliminary data.</text>
</comment>
<dbReference type="InterPro" id="IPR029058">
    <property type="entry name" value="AB_hydrolase_fold"/>
</dbReference>
<reference evidence="3" key="1">
    <citation type="submission" date="2022-06" db="EMBL/GenBank/DDBJ databases">
        <title>Amycolatopsis iheyaensis sp. nov., a new species of the genus Amycolatopsis isolated from soil in Iheya island, Japan.</title>
        <authorList>
            <person name="Ngamcharungchit C."/>
            <person name="Kanto H."/>
            <person name="Take A."/>
            <person name="Intra B."/>
            <person name="Matsumoto A."/>
            <person name="Panbangred W."/>
            <person name="Inahashi Y."/>
        </authorList>
    </citation>
    <scope>NUCLEOTIDE SEQUENCE</scope>
    <source>
        <strain evidence="3">OK19-0408</strain>
    </source>
</reference>
<dbReference type="EMBL" id="JAMXQV010000019">
    <property type="protein sequence ID" value="MCR6487387.1"/>
    <property type="molecule type" value="Genomic_DNA"/>
</dbReference>
<proteinExistence type="predicted"/>
<evidence type="ECO:0000259" key="2">
    <source>
        <dbReference type="Pfam" id="PF20434"/>
    </source>
</evidence>
<dbReference type="Pfam" id="PF20434">
    <property type="entry name" value="BD-FAE"/>
    <property type="match status" value="1"/>
</dbReference>